<evidence type="ECO:0000313" key="2">
    <source>
        <dbReference type="EMBL" id="MDN0024541.1"/>
    </source>
</evidence>
<dbReference type="Proteomes" id="UP001168478">
    <property type="component" value="Unassembled WGS sequence"/>
</dbReference>
<gene>
    <name evidence="1" type="ORF">QVN81_03375</name>
    <name evidence="2" type="ORF">QVN84_03225</name>
</gene>
<accession>A0AAW7JRQ6</accession>
<dbReference type="EMBL" id="JAUEIE010000002">
    <property type="protein sequence ID" value="MDN0022066.1"/>
    <property type="molecule type" value="Genomic_DNA"/>
</dbReference>
<dbReference type="SUPFAM" id="SSF55729">
    <property type="entry name" value="Acyl-CoA N-acyltransferases (Nat)"/>
    <property type="match status" value="1"/>
</dbReference>
<reference evidence="2" key="2">
    <citation type="submission" date="2023-08" db="EMBL/GenBank/DDBJ databases">
        <title>Identification and characterization of horizontal gene transfer across gut microbiota members of farm animals based on homology search.</title>
        <authorList>
            <person name="Schwarzerova J."/>
            <person name="Nykrynova M."/>
            <person name="Jureckova K."/>
            <person name="Cejkova D."/>
            <person name="Rychlik I."/>
        </authorList>
    </citation>
    <scope>NUCLEOTIDE SEQUENCE</scope>
    <source>
        <strain evidence="2">ET15</strain>
        <strain evidence="1">ET37</strain>
    </source>
</reference>
<evidence type="ECO:0000313" key="4">
    <source>
        <dbReference type="Proteomes" id="UP001168478"/>
    </source>
</evidence>
<proteinExistence type="predicted"/>
<dbReference type="EMBL" id="JAUEIF010000002">
    <property type="protein sequence ID" value="MDN0024541.1"/>
    <property type="molecule type" value="Genomic_DNA"/>
</dbReference>
<dbReference type="InterPro" id="IPR016181">
    <property type="entry name" value="Acyl_CoA_acyltransferase"/>
</dbReference>
<dbReference type="RefSeq" id="WP_289824740.1">
    <property type="nucleotide sequence ID" value="NZ_JAUEIE010000002.1"/>
</dbReference>
<dbReference type="Proteomes" id="UP001167831">
    <property type="component" value="Unassembled WGS sequence"/>
</dbReference>
<sequence>MDEDFSFLSIRQAVAADVPGLIDIFACARRFMAANGNPTQWGGGYPDAAQVNADVAARHCYVVEHGFMGIVGTFCLVEGDDPTYAVIEDGRWLDDDAYATIHRLASNGACRGVARAAVEWSVRRCPNLRIDTHADNAPMLAFLRKAGFVRCGTIYCRDGTPRIAFQRHDRG</sequence>
<keyword evidence="3" id="KW-1185">Reference proteome</keyword>
<evidence type="ECO:0000313" key="3">
    <source>
        <dbReference type="Proteomes" id="UP001167831"/>
    </source>
</evidence>
<reference evidence="2" key="1">
    <citation type="submission" date="2023-06" db="EMBL/GenBank/DDBJ databases">
        <authorList>
            <person name="Zeman M."/>
            <person name="Kubasova T."/>
            <person name="Jahodarova E."/>
            <person name="Nykrynova M."/>
            <person name="Rychlik I."/>
        </authorList>
    </citation>
    <scope>NUCLEOTIDE SEQUENCE</scope>
    <source>
        <strain evidence="2">ET15</strain>
        <strain evidence="1">ET37</strain>
    </source>
</reference>
<name>A0AAW7JRQ6_9BACT</name>
<comment type="caution">
    <text evidence="2">The sequence shown here is derived from an EMBL/GenBank/DDBJ whole genome shotgun (WGS) entry which is preliminary data.</text>
</comment>
<dbReference type="AlphaFoldDB" id="A0AAW7JRQ6"/>
<dbReference type="Gene3D" id="3.40.630.30">
    <property type="match status" value="1"/>
</dbReference>
<evidence type="ECO:0000313" key="1">
    <source>
        <dbReference type="EMBL" id="MDN0022066.1"/>
    </source>
</evidence>
<organism evidence="2 4">
    <name type="scientific">Leyella lascolaii</name>
    <dbReference type="NCBI Taxonomy" id="1776379"/>
    <lineage>
        <taxon>Bacteria</taxon>
        <taxon>Pseudomonadati</taxon>
        <taxon>Bacteroidota</taxon>
        <taxon>Bacteroidia</taxon>
        <taxon>Bacteroidales</taxon>
        <taxon>Prevotellaceae</taxon>
        <taxon>Leyella</taxon>
    </lineage>
</organism>
<protein>
    <submittedName>
        <fullName evidence="2">GNAT family N-acetyltransferase</fullName>
    </submittedName>
</protein>